<dbReference type="InterPro" id="IPR036291">
    <property type="entry name" value="NAD(P)-bd_dom_sf"/>
</dbReference>
<dbReference type="InterPro" id="IPR020904">
    <property type="entry name" value="Sc_DH/Rdtase_CS"/>
</dbReference>
<dbReference type="CDD" id="cd05233">
    <property type="entry name" value="SDR_c"/>
    <property type="match status" value="1"/>
</dbReference>
<comment type="similarity">
    <text evidence="1">Belongs to the short-chain dehydrogenases/reductases (SDR) family.</text>
</comment>
<dbReference type="PANTHER" id="PTHR42760">
    <property type="entry name" value="SHORT-CHAIN DEHYDROGENASES/REDUCTASES FAMILY MEMBER"/>
    <property type="match status" value="1"/>
</dbReference>
<proteinExistence type="inferred from homology"/>
<dbReference type="Proteomes" id="UP001055167">
    <property type="component" value="Unassembled WGS sequence"/>
</dbReference>
<dbReference type="InterPro" id="IPR002347">
    <property type="entry name" value="SDR_fam"/>
</dbReference>
<dbReference type="PRINTS" id="PR00080">
    <property type="entry name" value="SDRFAMILY"/>
</dbReference>
<sequence>MISADLRGRCILVTGGASGIGLAAVTLFARCGGSVALNHLPDDARGPEAAARLSAEGLQVRAVAGNVAVPGEAEALVATATDALGGLDVLLNNAGTPASLQPIEFTDLDAMTEEFWQTILSTNLIGPYRCARAAAPALRARRGAIVNTASVAGLGRRGSSIAYSASKAGLVNLTRSLARALAPDVRVNAVAPGLVQTPWTDGWPQERKDDTLARTMLARLARPEDIAEAMLFLAAGAAYMTGETLVVDGGAT</sequence>
<dbReference type="SUPFAM" id="SSF51735">
    <property type="entry name" value="NAD(P)-binding Rossmann-fold domains"/>
    <property type="match status" value="1"/>
</dbReference>
<dbReference type="EMBL" id="BPQH01000018">
    <property type="protein sequence ID" value="GJD52366.1"/>
    <property type="molecule type" value="Genomic_DNA"/>
</dbReference>
<evidence type="ECO:0000256" key="1">
    <source>
        <dbReference type="ARBA" id="ARBA00006484"/>
    </source>
</evidence>
<gene>
    <name evidence="2" type="primary">fabG_16</name>
    <name evidence="2" type="ORF">OPKNFCMD_5131</name>
</gene>
<dbReference type="Gene3D" id="3.40.50.720">
    <property type="entry name" value="NAD(P)-binding Rossmann-like Domain"/>
    <property type="match status" value="1"/>
</dbReference>
<protein>
    <submittedName>
        <fullName evidence="2">3-oxoacyl-[acyl-carrier-protein] reductase FabG</fullName>
    </submittedName>
</protein>
<evidence type="ECO:0000313" key="3">
    <source>
        <dbReference type="Proteomes" id="UP001055167"/>
    </source>
</evidence>
<dbReference type="PROSITE" id="PS00061">
    <property type="entry name" value="ADH_SHORT"/>
    <property type="match status" value="1"/>
</dbReference>
<evidence type="ECO:0000313" key="2">
    <source>
        <dbReference type="EMBL" id="GJD52366.1"/>
    </source>
</evidence>
<name>A0ABQ4R3U9_9HYPH</name>
<keyword evidence="3" id="KW-1185">Reference proteome</keyword>
<reference evidence="2" key="2">
    <citation type="submission" date="2021-08" db="EMBL/GenBank/DDBJ databases">
        <authorList>
            <person name="Tani A."/>
            <person name="Ola A."/>
            <person name="Ogura Y."/>
            <person name="Katsura K."/>
            <person name="Hayashi T."/>
        </authorList>
    </citation>
    <scope>NUCLEOTIDE SEQUENCE</scope>
    <source>
        <strain evidence="2">KCTC 52305</strain>
    </source>
</reference>
<reference evidence="2" key="1">
    <citation type="journal article" date="2021" name="Front. Microbiol.">
        <title>Comprehensive Comparative Genomics and Phenotyping of Methylobacterium Species.</title>
        <authorList>
            <person name="Alessa O."/>
            <person name="Ogura Y."/>
            <person name="Fujitani Y."/>
            <person name="Takami H."/>
            <person name="Hayashi T."/>
            <person name="Sahin N."/>
            <person name="Tani A."/>
        </authorList>
    </citation>
    <scope>NUCLEOTIDE SEQUENCE</scope>
    <source>
        <strain evidence="2">KCTC 52305</strain>
    </source>
</reference>
<dbReference type="PANTHER" id="PTHR42760:SF135">
    <property type="entry name" value="BLL7886 PROTEIN"/>
    <property type="match status" value="1"/>
</dbReference>
<accession>A0ABQ4R3U9</accession>
<organism evidence="2 3">
    <name type="scientific">Methylobacterium crusticola</name>
    <dbReference type="NCBI Taxonomy" id="1697972"/>
    <lineage>
        <taxon>Bacteria</taxon>
        <taxon>Pseudomonadati</taxon>
        <taxon>Pseudomonadota</taxon>
        <taxon>Alphaproteobacteria</taxon>
        <taxon>Hyphomicrobiales</taxon>
        <taxon>Methylobacteriaceae</taxon>
        <taxon>Methylobacterium</taxon>
    </lineage>
</organism>
<dbReference type="RefSeq" id="WP_128563321.1">
    <property type="nucleotide sequence ID" value="NZ_BPQH01000018.1"/>
</dbReference>
<dbReference type="PRINTS" id="PR00081">
    <property type="entry name" value="GDHRDH"/>
</dbReference>
<comment type="caution">
    <text evidence="2">The sequence shown here is derived from an EMBL/GenBank/DDBJ whole genome shotgun (WGS) entry which is preliminary data.</text>
</comment>
<dbReference type="Pfam" id="PF13561">
    <property type="entry name" value="adh_short_C2"/>
    <property type="match status" value="1"/>
</dbReference>